<protein>
    <recommendedName>
        <fullName evidence="3">DUF3907 family protein</fullName>
    </recommendedName>
</protein>
<sequence>MWPMSTNLYLQAEKVYNQLKLIEHDLSHFLNDKSVSYILTEEDDLDREYIQSVVKHFRYLEVYCMEGKHALERLIATEDIQEEVLEKVLQGVYLKCVNGFFSPKDDIWHEDSRASYRNKMSIDFQYEPGSHIVDLTEIVEPVFQDLREQLDYLEAV</sequence>
<keyword evidence="2" id="KW-1185">Reference proteome</keyword>
<accession>A0ABP3JQ43</accession>
<proteinExistence type="predicted"/>
<dbReference type="InterPro" id="IPR025013">
    <property type="entry name" value="DUF3907"/>
</dbReference>
<evidence type="ECO:0000313" key="2">
    <source>
        <dbReference type="Proteomes" id="UP001500740"/>
    </source>
</evidence>
<dbReference type="Proteomes" id="UP001500740">
    <property type="component" value="Unassembled WGS sequence"/>
</dbReference>
<dbReference type="Pfam" id="PF13047">
    <property type="entry name" value="DUF3907"/>
    <property type="match status" value="1"/>
</dbReference>
<organism evidence="1 2">
    <name type="scientific">Alkalibacillus silvisoli</name>
    <dbReference type="NCBI Taxonomy" id="392823"/>
    <lineage>
        <taxon>Bacteria</taxon>
        <taxon>Bacillati</taxon>
        <taxon>Bacillota</taxon>
        <taxon>Bacilli</taxon>
        <taxon>Bacillales</taxon>
        <taxon>Bacillaceae</taxon>
        <taxon>Alkalibacillus</taxon>
    </lineage>
</organism>
<evidence type="ECO:0008006" key="3">
    <source>
        <dbReference type="Google" id="ProtNLM"/>
    </source>
</evidence>
<comment type="caution">
    <text evidence="1">The sequence shown here is derived from an EMBL/GenBank/DDBJ whole genome shotgun (WGS) entry which is preliminary data.</text>
</comment>
<name>A0ABP3JQ43_9BACI</name>
<dbReference type="EMBL" id="BAAACZ010000009">
    <property type="protein sequence ID" value="GAA0458686.1"/>
    <property type="molecule type" value="Genomic_DNA"/>
</dbReference>
<reference evidence="2" key="1">
    <citation type="journal article" date="2019" name="Int. J. Syst. Evol. Microbiol.">
        <title>The Global Catalogue of Microorganisms (GCM) 10K type strain sequencing project: providing services to taxonomists for standard genome sequencing and annotation.</title>
        <authorList>
            <consortium name="The Broad Institute Genomics Platform"/>
            <consortium name="The Broad Institute Genome Sequencing Center for Infectious Disease"/>
            <person name="Wu L."/>
            <person name="Ma J."/>
        </authorList>
    </citation>
    <scope>NUCLEOTIDE SEQUENCE [LARGE SCALE GENOMIC DNA]</scope>
    <source>
        <strain evidence="2">JCM 14193</strain>
    </source>
</reference>
<evidence type="ECO:0000313" key="1">
    <source>
        <dbReference type="EMBL" id="GAA0458686.1"/>
    </source>
</evidence>
<gene>
    <name evidence="1" type="ORF">GCM10008935_12310</name>
</gene>